<accession>A0A1D7V3E4</accession>
<dbReference type="Proteomes" id="UP000094197">
    <property type="component" value="Chromosome 2"/>
</dbReference>
<sequence>MKKIEFNNKIKQISNFLKSKELSELVDVILSERSPDRSFSQDVISLLIESKSGFDKLIMTPGFEEMLIILDGNEIYDTPSVTSCIRRISGLSTKHEIFKDLKLIKLLNMNRAIYTIAHKFDSVLFSENPYIENNVKNDIGLIVFESADYGNSLSKYANALMKIEKILDLLKSIFEEENEGTYTVLYFESGSAADVVVKTSKKIAGAFSQTIFEIWRFVADHGNYKEARKDEALEKKLELINKIGTLEAEGKISKEDARNFKVRIKKQIIDLMEFGVVTREVAESIKTVNGRAIIAQQIQKLPPPKE</sequence>
<dbReference type="EMBL" id="CP015218">
    <property type="protein sequence ID" value="AOP36375.1"/>
    <property type="molecule type" value="Genomic_DNA"/>
</dbReference>
<dbReference type="AlphaFoldDB" id="A0A1D7V3E4"/>
<protein>
    <submittedName>
        <fullName evidence="1">Uncharacterized protein</fullName>
    </submittedName>
</protein>
<dbReference type="RefSeq" id="WP_069609594.1">
    <property type="nucleotide sequence ID" value="NZ_CP015218.1"/>
</dbReference>
<name>A0A1D7V3E4_9LEPT</name>
<keyword evidence="2" id="KW-1185">Reference proteome</keyword>
<reference evidence="1 2" key="1">
    <citation type="submission" date="2016-04" db="EMBL/GenBank/DDBJ databases">
        <title>Complete genome seqeunce of Leptospira alstonii serovar Room22.</title>
        <authorList>
            <person name="Nally J.E."/>
            <person name="Bayles D.O."/>
            <person name="Hurley D."/>
            <person name="Fanning S."/>
            <person name="McMahon B.J."/>
            <person name="Arent Z."/>
        </authorList>
    </citation>
    <scope>NUCLEOTIDE SEQUENCE [LARGE SCALE GENOMIC DNA]</scope>
    <source>
        <strain evidence="1 2">GWTS #1</strain>
    </source>
</reference>
<evidence type="ECO:0000313" key="2">
    <source>
        <dbReference type="Proteomes" id="UP000094197"/>
    </source>
</evidence>
<dbReference type="KEGG" id="laj:A0128_20370"/>
<organism evidence="1 2">
    <name type="scientific">Leptospira tipperaryensis</name>
    <dbReference type="NCBI Taxonomy" id="2564040"/>
    <lineage>
        <taxon>Bacteria</taxon>
        <taxon>Pseudomonadati</taxon>
        <taxon>Spirochaetota</taxon>
        <taxon>Spirochaetia</taxon>
        <taxon>Leptospirales</taxon>
        <taxon>Leptospiraceae</taxon>
        <taxon>Leptospira</taxon>
    </lineage>
</organism>
<gene>
    <name evidence="1" type="ORF">A0128_20370</name>
</gene>
<proteinExistence type="predicted"/>
<evidence type="ECO:0000313" key="1">
    <source>
        <dbReference type="EMBL" id="AOP36375.1"/>
    </source>
</evidence>